<protein>
    <submittedName>
        <fullName evidence="2">Uncharacterized protein</fullName>
    </submittedName>
</protein>
<proteinExistence type="predicted"/>
<evidence type="ECO:0000256" key="1">
    <source>
        <dbReference type="SAM" id="SignalP"/>
    </source>
</evidence>
<keyword evidence="1" id="KW-0732">Signal</keyword>
<dbReference type="Proteomes" id="UP001472677">
    <property type="component" value="Unassembled WGS sequence"/>
</dbReference>
<keyword evidence="3" id="KW-1185">Reference proteome</keyword>
<feature type="chain" id="PRO_5046111424" evidence="1">
    <location>
        <begin position="35"/>
        <end position="131"/>
    </location>
</feature>
<dbReference type="EMBL" id="JBBPBM010000041">
    <property type="protein sequence ID" value="KAK8524688.1"/>
    <property type="molecule type" value="Genomic_DNA"/>
</dbReference>
<reference evidence="2 3" key="1">
    <citation type="journal article" date="2024" name="G3 (Bethesda)">
        <title>Genome assembly of Hibiscus sabdariffa L. provides insights into metabolisms of medicinal natural products.</title>
        <authorList>
            <person name="Kim T."/>
        </authorList>
    </citation>
    <scope>NUCLEOTIDE SEQUENCE [LARGE SCALE GENOMIC DNA]</scope>
    <source>
        <strain evidence="2">TK-2024</strain>
        <tissue evidence="2">Old leaves</tissue>
    </source>
</reference>
<sequence length="131" mass="14503">MMRPVTPGLESCSKGLLLFLCLVILFWCSQSIDAHNAATHPSEVRALNSIFQQWGTQAVGSWNMSGEPCSGSALNQSDSAFLDPHNNPAIRCDCSFNHATVCHITRLRIYSLDRRGELPEELLDLPFLTVL</sequence>
<evidence type="ECO:0000313" key="3">
    <source>
        <dbReference type="Proteomes" id="UP001472677"/>
    </source>
</evidence>
<organism evidence="2 3">
    <name type="scientific">Hibiscus sabdariffa</name>
    <name type="common">roselle</name>
    <dbReference type="NCBI Taxonomy" id="183260"/>
    <lineage>
        <taxon>Eukaryota</taxon>
        <taxon>Viridiplantae</taxon>
        <taxon>Streptophyta</taxon>
        <taxon>Embryophyta</taxon>
        <taxon>Tracheophyta</taxon>
        <taxon>Spermatophyta</taxon>
        <taxon>Magnoliopsida</taxon>
        <taxon>eudicotyledons</taxon>
        <taxon>Gunneridae</taxon>
        <taxon>Pentapetalae</taxon>
        <taxon>rosids</taxon>
        <taxon>malvids</taxon>
        <taxon>Malvales</taxon>
        <taxon>Malvaceae</taxon>
        <taxon>Malvoideae</taxon>
        <taxon>Hibiscus</taxon>
    </lineage>
</organism>
<name>A0ABR2CWH0_9ROSI</name>
<evidence type="ECO:0000313" key="2">
    <source>
        <dbReference type="EMBL" id="KAK8524688.1"/>
    </source>
</evidence>
<gene>
    <name evidence="2" type="ORF">V6N12_029546</name>
</gene>
<comment type="caution">
    <text evidence="2">The sequence shown here is derived from an EMBL/GenBank/DDBJ whole genome shotgun (WGS) entry which is preliminary data.</text>
</comment>
<feature type="signal peptide" evidence="1">
    <location>
        <begin position="1"/>
        <end position="34"/>
    </location>
</feature>
<accession>A0ABR2CWH0</accession>